<protein>
    <submittedName>
        <fullName evidence="2">Uncharacterized protein</fullName>
    </submittedName>
</protein>
<dbReference type="OrthoDB" id="2017405at2759"/>
<name>A0A8H3QGF0_9GLOM</name>
<gene>
    <name evidence="2" type="ORF">RCL2_000544500</name>
</gene>
<dbReference type="PANTHER" id="PTHR28052:SF1">
    <property type="entry name" value="UPF0545 PROTEIN C22ORF39"/>
    <property type="match status" value="1"/>
</dbReference>
<sequence length="111" mass="13120">MTNTIEDPVYTEDDKKDNCSLVQAFDQYVLCCTIGGQAVNYYRYGERKRCKSKWEDLKFCLQIKSKPIDIRKKLILERESLKAEQKSREKNSLNVWELRDKPPQNFPPNIS</sequence>
<accession>A0A8H3QGF0</accession>
<feature type="region of interest" description="Disordered" evidence="1">
    <location>
        <begin position="82"/>
        <end position="111"/>
    </location>
</feature>
<dbReference type="PANTHER" id="PTHR28052">
    <property type="entry name" value="UPF0545 PROTEIN C22ORF39"/>
    <property type="match status" value="1"/>
</dbReference>
<proteinExistence type="predicted"/>
<reference evidence="2" key="1">
    <citation type="submission" date="2019-10" db="EMBL/GenBank/DDBJ databases">
        <title>Conservation and host-specific expression of non-tandemly repeated heterogenous ribosome RNA gene in arbuscular mycorrhizal fungi.</title>
        <authorList>
            <person name="Maeda T."/>
            <person name="Kobayashi Y."/>
            <person name="Nakagawa T."/>
            <person name="Ezawa T."/>
            <person name="Yamaguchi K."/>
            <person name="Bino T."/>
            <person name="Nishimoto Y."/>
            <person name="Shigenobu S."/>
            <person name="Kawaguchi M."/>
        </authorList>
    </citation>
    <scope>NUCLEOTIDE SEQUENCE</scope>
    <source>
        <strain evidence="2">HR1</strain>
    </source>
</reference>
<organism evidence="2 3">
    <name type="scientific">Rhizophagus clarus</name>
    <dbReference type="NCBI Taxonomy" id="94130"/>
    <lineage>
        <taxon>Eukaryota</taxon>
        <taxon>Fungi</taxon>
        <taxon>Fungi incertae sedis</taxon>
        <taxon>Mucoromycota</taxon>
        <taxon>Glomeromycotina</taxon>
        <taxon>Glomeromycetes</taxon>
        <taxon>Glomerales</taxon>
        <taxon>Glomeraceae</taxon>
        <taxon>Rhizophagus</taxon>
    </lineage>
</organism>
<comment type="caution">
    <text evidence="2">The sequence shown here is derived from an EMBL/GenBank/DDBJ whole genome shotgun (WGS) entry which is preliminary data.</text>
</comment>
<evidence type="ECO:0000313" key="2">
    <source>
        <dbReference type="EMBL" id="GES78127.1"/>
    </source>
</evidence>
<dbReference type="AlphaFoldDB" id="A0A8H3QGF0"/>
<dbReference type="InterPro" id="IPR021475">
    <property type="entry name" value="Pants/Emi1-like"/>
</dbReference>
<feature type="compositionally biased region" description="Basic and acidic residues" evidence="1">
    <location>
        <begin position="82"/>
        <end position="102"/>
    </location>
</feature>
<evidence type="ECO:0000313" key="3">
    <source>
        <dbReference type="Proteomes" id="UP000615446"/>
    </source>
</evidence>
<dbReference type="EMBL" id="BLAL01000034">
    <property type="protein sequence ID" value="GES78127.1"/>
    <property type="molecule type" value="Genomic_DNA"/>
</dbReference>
<dbReference type="Proteomes" id="UP000615446">
    <property type="component" value="Unassembled WGS sequence"/>
</dbReference>
<evidence type="ECO:0000256" key="1">
    <source>
        <dbReference type="SAM" id="MobiDB-lite"/>
    </source>
</evidence>
<dbReference type="Pfam" id="PF11326">
    <property type="entry name" value="PANTS-like"/>
    <property type="match status" value="1"/>
</dbReference>